<protein>
    <recommendedName>
        <fullName evidence="7">Ig-like domain-containing protein</fullName>
    </recommendedName>
</protein>
<keyword evidence="4" id="KW-0393">Immunoglobulin domain</keyword>
<keyword evidence="5" id="KW-1133">Transmembrane helix</keyword>
<dbReference type="InterPro" id="IPR013098">
    <property type="entry name" value="Ig_I-set"/>
</dbReference>
<dbReference type="PANTHER" id="PTHR12231">
    <property type="entry name" value="CTX-RELATED TYPE I TRANSMEMBRANE PROTEIN"/>
    <property type="match status" value="1"/>
</dbReference>
<evidence type="ECO:0000256" key="4">
    <source>
        <dbReference type="ARBA" id="ARBA00023319"/>
    </source>
</evidence>
<name>A0ABP1RMK5_9HEXA</name>
<keyword evidence="1 6" id="KW-0732">Signal</keyword>
<reference evidence="8 9" key="1">
    <citation type="submission" date="2024-08" db="EMBL/GenBank/DDBJ databases">
        <authorList>
            <person name="Cucini C."/>
            <person name="Frati F."/>
        </authorList>
    </citation>
    <scope>NUCLEOTIDE SEQUENCE [LARGE SCALE GENOMIC DNA]</scope>
</reference>
<dbReference type="PROSITE" id="PS50835">
    <property type="entry name" value="IG_LIKE"/>
    <property type="match status" value="3"/>
</dbReference>
<organism evidence="8 9">
    <name type="scientific">Orchesella dallaii</name>
    <dbReference type="NCBI Taxonomy" id="48710"/>
    <lineage>
        <taxon>Eukaryota</taxon>
        <taxon>Metazoa</taxon>
        <taxon>Ecdysozoa</taxon>
        <taxon>Arthropoda</taxon>
        <taxon>Hexapoda</taxon>
        <taxon>Collembola</taxon>
        <taxon>Entomobryomorpha</taxon>
        <taxon>Entomobryoidea</taxon>
        <taxon>Orchesellidae</taxon>
        <taxon>Orchesellinae</taxon>
        <taxon>Orchesella</taxon>
    </lineage>
</organism>
<keyword evidence="3" id="KW-1015">Disulfide bond</keyword>
<dbReference type="InterPro" id="IPR013783">
    <property type="entry name" value="Ig-like_fold"/>
</dbReference>
<gene>
    <name evidence="8" type="ORF">ODALV1_LOCUS23943</name>
</gene>
<feature type="domain" description="Ig-like" evidence="7">
    <location>
        <begin position="26"/>
        <end position="125"/>
    </location>
</feature>
<feature type="domain" description="Ig-like" evidence="7">
    <location>
        <begin position="227"/>
        <end position="320"/>
    </location>
</feature>
<dbReference type="Proteomes" id="UP001642540">
    <property type="component" value="Unassembled WGS sequence"/>
</dbReference>
<accession>A0ABP1RMK5</accession>
<evidence type="ECO:0000256" key="5">
    <source>
        <dbReference type="SAM" id="Phobius"/>
    </source>
</evidence>
<dbReference type="SUPFAM" id="SSF48726">
    <property type="entry name" value="Immunoglobulin"/>
    <property type="match status" value="3"/>
</dbReference>
<evidence type="ECO:0000256" key="1">
    <source>
        <dbReference type="ARBA" id="ARBA00022729"/>
    </source>
</evidence>
<feature type="signal peptide" evidence="6">
    <location>
        <begin position="1"/>
        <end position="22"/>
    </location>
</feature>
<dbReference type="InterPro" id="IPR036179">
    <property type="entry name" value="Ig-like_dom_sf"/>
</dbReference>
<dbReference type="InterPro" id="IPR003598">
    <property type="entry name" value="Ig_sub2"/>
</dbReference>
<dbReference type="SMART" id="SM00409">
    <property type="entry name" value="IG"/>
    <property type="match status" value="3"/>
</dbReference>
<evidence type="ECO:0000313" key="9">
    <source>
        <dbReference type="Proteomes" id="UP001642540"/>
    </source>
</evidence>
<dbReference type="EMBL" id="CAXLJM020000085">
    <property type="protein sequence ID" value="CAL8130911.1"/>
    <property type="molecule type" value="Genomic_DNA"/>
</dbReference>
<dbReference type="InterPro" id="IPR007110">
    <property type="entry name" value="Ig-like_dom"/>
</dbReference>
<feature type="chain" id="PRO_5045865498" description="Ig-like domain-containing protein" evidence="6">
    <location>
        <begin position="23"/>
        <end position="364"/>
    </location>
</feature>
<feature type="domain" description="Ig-like" evidence="7">
    <location>
        <begin position="136"/>
        <end position="220"/>
    </location>
</feature>
<sequence length="364" mass="40768">MGNFSKTIYLFILLANCCQDFAQRTPTISLISQEQIKNIGGTVELECSVQYAHDYPVLWIRLDKETGQHHLTISSGSTLIIRDSRFNLHHESGTSLYTLQVKELQETDAGTYQCQILIGVNNRVTAEIDVRVRIPPVISDNSTRSLVVSEGDEVTLECYASGFPTPKISWRRENNDILPTGGSIYRENVMKIDAVKKEHRGTYYCVAENSVGRGSRRNIAVEVEFAPVISVPRPRVGQALQYNMDLQCHVVAYPPPAITWLHNDVVLSNNQRYKISHFATADEYTDTTLRAISIEKRQYGRYWCKAANKLGVAEAAVELFETIVPICPPACGVTYYGGAVSISATFSMILLAFFATLVRTEMRL</sequence>
<keyword evidence="2" id="KW-0677">Repeat</keyword>
<dbReference type="CDD" id="cd00096">
    <property type="entry name" value="Ig"/>
    <property type="match status" value="1"/>
</dbReference>
<dbReference type="InterPro" id="IPR013106">
    <property type="entry name" value="Ig_V-set"/>
</dbReference>
<comment type="caution">
    <text evidence="8">The sequence shown here is derived from an EMBL/GenBank/DDBJ whole genome shotgun (WGS) entry which is preliminary data.</text>
</comment>
<evidence type="ECO:0000259" key="7">
    <source>
        <dbReference type="PROSITE" id="PS50835"/>
    </source>
</evidence>
<dbReference type="InterPro" id="IPR003599">
    <property type="entry name" value="Ig_sub"/>
</dbReference>
<evidence type="ECO:0000256" key="2">
    <source>
        <dbReference type="ARBA" id="ARBA00022737"/>
    </source>
</evidence>
<keyword evidence="9" id="KW-1185">Reference proteome</keyword>
<keyword evidence="5" id="KW-0472">Membrane</keyword>
<dbReference type="SMART" id="SM00408">
    <property type="entry name" value="IGc2"/>
    <property type="match status" value="3"/>
</dbReference>
<evidence type="ECO:0000256" key="6">
    <source>
        <dbReference type="SAM" id="SignalP"/>
    </source>
</evidence>
<dbReference type="Pfam" id="PF07686">
    <property type="entry name" value="V-set"/>
    <property type="match status" value="1"/>
</dbReference>
<dbReference type="InterPro" id="IPR051170">
    <property type="entry name" value="Neural/epithelial_adhesion"/>
</dbReference>
<dbReference type="Pfam" id="PF13927">
    <property type="entry name" value="Ig_3"/>
    <property type="match status" value="1"/>
</dbReference>
<dbReference type="Pfam" id="PF07679">
    <property type="entry name" value="I-set"/>
    <property type="match status" value="1"/>
</dbReference>
<dbReference type="PANTHER" id="PTHR12231:SF220">
    <property type="entry name" value="LACHESIN"/>
    <property type="match status" value="1"/>
</dbReference>
<keyword evidence="5" id="KW-0812">Transmembrane</keyword>
<feature type="transmembrane region" description="Helical" evidence="5">
    <location>
        <begin position="335"/>
        <end position="358"/>
    </location>
</feature>
<evidence type="ECO:0000313" key="8">
    <source>
        <dbReference type="EMBL" id="CAL8130911.1"/>
    </source>
</evidence>
<dbReference type="Gene3D" id="2.60.40.10">
    <property type="entry name" value="Immunoglobulins"/>
    <property type="match status" value="3"/>
</dbReference>
<evidence type="ECO:0000256" key="3">
    <source>
        <dbReference type="ARBA" id="ARBA00023157"/>
    </source>
</evidence>
<proteinExistence type="predicted"/>